<evidence type="ECO:0000256" key="1">
    <source>
        <dbReference type="ARBA" id="ARBA00001974"/>
    </source>
</evidence>
<keyword evidence="7" id="KW-0378">Hydrolase</keyword>
<evidence type="ECO:0000313" key="7">
    <source>
        <dbReference type="EMBL" id="MFC6882049.1"/>
    </source>
</evidence>
<dbReference type="PANTHER" id="PTHR47470">
    <property type="entry name" value="CHOLESTEROL OXIDASE"/>
    <property type="match status" value="1"/>
</dbReference>
<dbReference type="EMBL" id="JBHSXS010000011">
    <property type="protein sequence ID" value="MFC6882049.1"/>
    <property type="molecule type" value="Genomic_DNA"/>
</dbReference>
<organism evidence="7 8">
    <name type="scientific">Actinomadura yumaensis</name>
    <dbReference type="NCBI Taxonomy" id="111807"/>
    <lineage>
        <taxon>Bacteria</taxon>
        <taxon>Bacillati</taxon>
        <taxon>Actinomycetota</taxon>
        <taxon>Actinomycetes</taxon>
        <taxon>Streptosporangiales</taxon>
        <taxon>Thermomonosporaceae</taxon>
        <taxon>Actinomadura</taxon>
    </lineage>
</organism>
<gene>
    <name evidence="7" type="ORF">ACFQKB_20015</name>
</gene>
<feature type="domain" description="AB hydrolase-1" evidence="6">
    <location>
        <begin position="52"/>
        <end position="141"/>
    </location>
</feature>
<evidence type="ECO:0000259" key="6">
    <source>
        <dbReference type="Pfam" id="PF00561"/>
    </source>
</evidence>
<protein>
    <submittedName>
        <fullName evidence="7">Alpha/beta fold hydrolase</fullName>
    </submittedName>
</protein>
<dbReference type="Gene3D" id="3.40.50.1820">
    <property type="entry name" value="alpha/beta hydrolase"/>
    <property type="match status" value="1"/>
</dbReference>
<dbReference type="PANTHER" id="PTHR47470:SF1">
    <property type="entry name" value="FAD-DEPENDENT OXIDOREDUCTASE 2 FAD BINDING DOMAIN-CONTAINING PROTEIN"/>
    <property type="match status" value="1"/>
</dbReference>
<dbReference type="RefSeq" id="WP_309240101.1">
    <property type="nucleotide sequence ID" value="NZ_JBHSXE010000001.1"/>
</dbReference>
<dbReference type="InterPro" id="IPR052542">
    <property type="entry name" value="Cholesterol_Oxidase"/>
</dbReference>
<comment type="caution">
    <text evidence="7">The sequence shown here is derived from an EMBL/GenBank/DDBJ whole genome shotgun (WGS) entry which is preliminary data.</text>
</comment>
<evidence type="ECO:0000256" key="3">
    <source>
        <dbReference type="ARBA" id="ARBA00022630"/>
    </source>
</evidence>
<dbReference type="SUPFAM" id="SSF53474">
    <property type="entry name" value="alpha/beta-Hydrolases"/>
    <property type="match status" value="1"/>
</dbReference>
<dbReference type="Pfam" id="PF00561">
    <property type="entry name" value="Abhydrolase_1"/>
    <property type="match status" value="1"/>
</dbReference>
<name>A0ABW2CJT2_9ACTN</name>
<evidence type="ECO:0000256" key="4">
    <source>
        <dbReference type="ARBA" id="ARBA00022827"/>
    </source>
</evidence>
<reference evidence="8" key="1">
    <citation type="journal article" date="2019" name="Int. J. Syst. Evol. Microbiol.">
        <title>The Global Catalogue of Microorganisms (GCM) 10K type strain sequencing project: providing services to taxonomists for standard genome sequencing and annotation.</title>
        <authorList>
            <consortium name="The Broad Institute Genomics Platform"/>
            <consortium name="The Broad Institute Genome Sequencing Center for Infectious Disease"/>
            <person name="Wu L."/>
            <person name="Ma J."/>
        </authorList>
    </citation>
    <scope>NUCLEOTIDE SEQUENCE [LARGE SCALE GENOMIC DNA]</scope>
    <source>
        <strain evidence="8">JCM 3369</strain>
    </source>
</reference>
<accession>A0ABW2CJT2</accession>
<keyword evidence="8" id="KW-1185">Reference proteome</keyword>
<dbReference type="GO" id="GO:0016787">
    <property type="term" value="F:hydrolase activity"/>
    <property type="evidence" value="ECO:0007669"/>
    <property type="project" value="UniProtKB-KW"/>
</dbReference>
<evidence type="ECO:0000256" key="5">
    <source>
        <dbReference type="ARBA" id="ARBA00023002"/>
    </source>
</evidence>
<keyword evidence="4" id="KW-0274">FAD</keyword>
<keyword evidence="3" id="KW-0285">Flavoprotein</keyword>
<sequence>MTKAEGQAMEKRITRFTLGGVNDAAVTVHPFATADGLGLNLTRFHQADCDDVVLLIHGLTTSSDMYIMPEHTNLVSFLHAGGFGDVWTLDFRMSGRFPYDTETHRHTLDDIAAYDHPAALAELRRHIGDRRVHVIAHCLGSVSFAMSLFAGKATGVTSLTCNSVALTVRPPAWSKVKLAYGPALMEYVLGPSFIDPRYRDSPPFTRGWMLSKAVSPFHRGCDEPACHILSFMWGGGKPIFSHDKMSPVTHARLPDLFGACGVHYYRHVSRMAKAGRAVKWDRAGRHPDLPRDYLSRAADVTTPILLLTGDRNHVFGDSNIVCHRTLDRAAPGLHELEILPGYGHQDAFMGADVASDVFPQVLDFLKRKAG</sequence>
<keyword evidence="5" id="KW-0560">Oxidoreductase</keyword>
<evidence type="ECO:0000256" key="2">
    <source>
        <dbReference type="ARBA" id="ARBA00010790"/>
    </source>
</evidence>
<proteinExistence type="inferred from homology"/>
<dbReference type="InterPro" id="IPR029058">
    <property type="entry name" value="AB_hydrolase_fold"/>
</dbReference>
<comment type="similarity">
    <text evidence="2">Belongs to the GMC oxidoreductase family.</text>
</comment>
<dbReference type="Proteomes" id="UP001596380">
    <property type="component" value="Unassembled WGS sequence"/>
</dbReference>
<dbReference type="InterPro" id="IPR000073">
    <property type="entry name" value="AB_hydrolase_1"/>
</dbReference>
<evidence type="ECO:0000313" key="8">
    <source>
        <dbReference type="Proteomes" id="UP001596380"/>
    </source>
</evidence>
<comment type="cofactor">
    <cofactor evidence="1">
        <name>FAD</name>
        <dbReference type="ChEBI" id="CHEBI:57692"/>
    </cofactor>
</comment>